<dbReference type="EMBL" id="MU394308">
    <property type="protein sequence ID" value="KAI6087446.1"/>
    <property type="molecule type" value="Genomic_DNA"/>
</dbReference>
<organism evidence="1 2">
    <name type="scientific">Hypoxylon rubiginosum</name>
    <dbReference type="NCBI Taxonomy" id="110542"/>
    <lineage>
        <taxon>Eukaryota</taxon>
        <taxon>Fungi</taxon>
        <taxon>Dikarya</taxon>
        <taxon>Ascomycota</taxon>
        <taxon>Pezizomycotina</taxon>
        <taxon>Sordariomycetes</taxon>
        <taxon>Xylariomycetidae</taxon>
        <taxon>Xylariales</taxon>
        <taxon>Hypoxylaceae</taxon>
        <taxon>Hypoxylon</taxon>
    </lineage>
</organism>
<evidence type="ECO:0000313" key="2">
    <source>
        <dbReference type="Proteomes" id="UP001497680"/>
    </source>
</evidence>
<proteinExistence type="predicted"/>
<name>A0ACC0D463_9PEZI</name>
<dbReference type="Proteomes" id="UP001497680">
    <property type="component" value="Unassembled WGS sequence"/>
</dbReference>
<keyword evidence="2" id="KW-1185">Reference proteome</keyword>
<gene>
    <name evidence="1" type="ORF">F4821DRAFT_108356</name>
</gene>
<protein>
    <submittedName>
        <fullName evidence="1">Uncharacterized protein</fullName>
    </submittedName>
</protein>
<evidence type="ECO:0000313" key="1">
    <source>
        <dbReference type="EMBL" id="KAI6087446.1"/>
    </source>
</evidence>
<accession>A0ACC0D463</accession>
<comment type="caution">
    <text evidence="1">The sequence shown here is derived from an EMBL/GenBank/DDBJ whole genome shotgun (WGS) entry which is preliminary data.</text>
</comment>
<sequence>MALAVWHTRQALGLGDESETRWAFIPPRNKMSVPTSAPKTIPQLQNTLRLKTQADAEALIKALPVENAFRMYMNRCLSAGSTKQELPDWKDVDEYLQEKRILKRVRLRGQTLEDVVAKEAFEKPYDLVRHASLFALRVKAFLKSDRGEKYDVILDKSQIRQAQDLAFDRIRRIMALLGFLVHQSRERQKELNRRRDEQMRKAGFV</sequence>
<reference evidence="1 2" key="1">
    <citation type="journal article" date="2022" name="New Phytol.">
        <title>Ecological generalism drives hyperdiversity of secondary metabolite gene clusters in xylarialean endophytes.</title>
        <authorList>
            <person name="Franco M.E.E."/>
            <person name="Wisecaver J.H."/>
            <person name="Arnold A.E."/>
            <person name="Ju Y.M."/>
            <person name="Slot J.C."/>
            <person name="Ahrendt S."/>
            <person name="Moore L.P."/>
            <person name="Eastman K.E."/>
            <person name="Scott K."/>
            <person name="Konkel Z."/>
            <person name="Mondo S.J."/>
            <person name="Kuo A."/>
            <person name="Hayes R.D."/>
            <person name="Haridas S."/>
            <person name="Andreopoulos B."/>
            <person name="Riley R."/>
            <person name="LaButti K."/>
            <person name="Pangilinan J."/>
            <person name="Lipzen A."/>
            <person name="Amirebrahimi M."/>
            <person name="Yan J."/>
            <person name="Adam C."/>
            <person name="Keymanesh K."/>
            <person name="Ng V."/>
            <person name="Louie K."/>
            <person name="Northen T."/>
            <person name="Drula E."/>
            <person name="Henrissat B."/>
            <person name="Hsieh H.M."/>
            <person name="Youens-Clark K."/>
            <person name="Lutzoni F."/>
            <person name="Miadlikowska J."/>
            <person name="Eastwood D.C."/>
            <person name="Hamelin R.C."/>
            <person name="Grigoriev I.V."/>
            <person name="U'Ren J.M."/>
        </authorList>
    </citation>
    <scope>NUCLEOTIDE SEQUENCE [LARGE SCALE GENOMIC DNA]</scope>
    <source>
        <strain evidence="1 2">ER1909</strain>
    </source>
</reference>